<accession>A0A2D1U8T5</accession>
<dbReference type="AlphaFoldDB" id="A0A2D1U8T5"/>
<organism evidence="2 3">
    <name type="scientific">Pedobacter ginsengisoli</name>
    <dbReference type="NCBI Taxonomy" id="363852"/>
    <lineage>
        <taxon>Bacteria</taxon>
        <taxon>Pseudomonadati</taxon>
        <taxon>Bacteroidota</taxon>
        <taxon>Sphingobacteriia</taxon>
        <taxon>Sphingobacteriales</taxon>
        <taxon>Sphingobacteriaceae</taxon>
        <taxon>Pedobacter</taxon>
    </lineage>
</organism>
<evidence type="ECO:0000256" key="1">
    <source>
        <dbReference type="SAM" id="Coils"/>
    </source>
</evidence>
<dbReference type="RefSeq" id="WP_099439919.1">
    <property type="nucleotide sequence ID" value="NZ_CP024091.1"/>
</dbReference>
<name>A0A2D1U8T5_9SPHI</name>
<keyword evidence="3" id="KW-1185">Reference proteome</keyword>
<dbReference type="OrthoDB" id="9808753at2"/>
<dbReference type="EMBL" id="CP024091">
    <property type="protein sequence ID" value="ATP58011.1"/>
    <property type="molecule type" value="Genomic_DNA"/>
</dbReference>
<protein>
    <submittedName>
        <fullName evidence="2">Uncharacterized protein</fullName>
    </submittedName>
</protein>
<gene>
    <name evidence="2" type="ORF">CPT03_16825</name>
</gene>
<dbReference type="Proteomes" id="UP000223749">
    <property type="component" value="Chromosome"/>
</dbReference>
<reference evidence="2 3" key="1">
    <citation type="submission" date="2017-10" db="EMBL/GenBank/DDBJ databases">
        <title>Whole genome of Pedobacter ginsengisoli T01R-27 isolated from tomato rhizosphere.</title>
        <authorList>
            <person name="Weon H.-Y."/>
            <person name="Lee S.A."/>
            <person name="Sang M.K."/>
            <person name="Song J."/>
        </authorList>
    </citation>
    <scope>NUCLEOTIDE SEQUENCE [LARGE SCALE GENOMIC DNA]</scope>
    <source>
        <strain evidence="2 3">T01R-27</strain>
    </source>
</reference>
<evidence type="ECO:0000313" key="2">
    <source>
        <dbReference type="EMBL" id="ATP58011.1"/>
    </source>
</evidence>
<dbReference type="KEGG" id="pgs:CPT03_16825"/>
<proteinExistence type="predicted"/>
<sequence>MLSISASKAQFYDVLSYNINGTPVNGLNIKTNLPFTNSTQMVSLKIEGYAYGPSEIIDLNISWYIFGGVFRNTSISSAASYTPEVFLTNNNGLVNVFINDRAYFTRFRITAFAKGMSEQSVWFQGWTVADEAMQGTQVLNLAYKNNFRGTVTNEGNLYSMGNLGIGTTDTKGYKLAVNGKIRAQEIKVEATNWPDYVFAKDYKLPSLEETEKHIKQNGYLPGIPSAAEVNGDGIDLGEMDIKLSKKIEELTIHLIEKNKEITELKKLNKRVEQLELQIRNRTKNE</sequence>
<keyword evidence="1" id="KW-0175">Coiled coil</keyword>
<feature type="coiled-coil region" evidence="1">
    <location>
        <begin position="247"/>
        <end position="284"/>
    </location>
</feature>
<evidence type="ECO:0000313" key="3">
    <source>
        <dbReference type="Proteomes" id="UP000223749"/>
    </source>
</evidence>